<reference evidence="2 3" key="1">
    <citation type="journal article" date="2016" name="Nat. Commun.">
        <title>Extremotolerant tardigrade genome and improved radiotolerance of human cultured cells by tardigrade-unique protein.</title>
        <authorList>
            <person name="Hashimoto T."/>
            <person name="Horikawa D.D."/>
            <person name="Saito Y."/>
            <person name="Kuwahara H."/>
            <person name="Kozuka-Hata H."/>
            <person name="Shin-I T."/>
            <person name="Minakuchi Y."/>
            <person name="Ohishi K."/>
            <person name="Motoyama A."/>
            <person name="Aizu T."/>
            <person name="Enomoto A."/>
            <person name="Kondo K."/>
            <person name="Tanaka S."/>
            <person name="Hara Y."/>
            <person name="Koshikawa S."/>
            <person name="Sagara H."/>
            <person name="Miura T."/>
            <person name="Yokobori S."/>
            <person name="Miyagawa K."/>
            <person name="Suzuki Y."/>
            <person name="Kubo T."/>
            <person name="Oyama M."/>
            <person name="Kohara Y."/>
            <person name="Fujiyama A."/>
            <person name="Arakawa K."/>
            <person name="Katayama T."/>
            <person name="Toyoda A."/>
            <person name="Kunieda T."/>
        </authorList>
    </citation>
    <scope>NUCLEOTIDE SEQUENCE [LARGE SCALE GENOMIC DNA]</scope>
    <source>
        <strain evidence="2 3">YOKOZUNA-1</strain>
    </source>
</reference>
<feature type="signal peptide" evidence="1">
    <location>
        <begin position="1"/>
        <end position="29"/>
    </location>
</feature>
<organism evidence="2 3">
    <name type="scientific">Ramazzottius varieornatus</name>
    <name type="common">Water bear</name>
    <name type="synonym">Tardigrade</name>
    <dbReference type="NCBI Taxonomy" id="947166"/>
    <lineage>
        <taxon>Eukaryota</taxon>
        <taxon>Metazoa</taxon>
        <taxon>Ecdysozoa</taxon>
        <taxon>Tardigrada</taxon>
        <taxon>Eutardigrada</taxon>
        <taxon>Parachela</taxon>
        <taxon>Hypsibioidea</taxon>
        <taxon>Ramazzottiidae</taxon>
        <taxon>Ramazzottius</taxon>
    </lineage>
</organism>
<dbReference type="AlphaFoldDB" id="A0A1D1UY93"/>
<evidence type="ECO:0000313" key="2">
    <source>
        <dbReference type="EMBL" id="GAU94421.1"/>
    </source>
</evidence>
<dbReference type="Proteomes" id="UP000186922">
    <property type="component" value="Unassembled WGS sequence"/>
</dbReference>
<evidence type="ECO:0000313" key="3">
    <source>
        <dbReference type="Proteomes" id="UP000186922"/>
    </source>
</evidence>
<keyword evidence="1" id="KW-0732">Signal</keyword>
<gene>
    <name evidence="2" type="primary">RvY_06199</name>
    <name evidence="2" type="synonym">RvY_06199.1</name>
    <name evidence="2" type="ORF">RvY_06199-1</name>
</gene>
<protein>
    <recommendedName>
        <fullName evidence="4">EB domain-containing protein</fullName>
    </recommendedName>
</protein>
<feature type="chain" id="PRO_5008897753" description="EB domain-containing protein" evidence="1">
    <location>
        <begin position="30"/>
        <end position="122"/>
    </location>
</feature>
<comment type="caution">
    <text evidence="2">The sequence shown here is derived from an EMBL/GenBank/DDBJ whole genome shotgun (WGS) entry which is preliminary data.</text>
</comment>
<accession>A0A1D1UY93</accession>
<sequence>MQTCRKMRLRRLALVMTSCLSCLLIIVTAKNKGEFCFATMDCSDAGLFCTGATCQCMVDIDPEHGKFWGCNTSVDCDGANAIVQQALPAEVANKSEPPLCTISQQCTALPGYSGYCYFSLLP</sequence>
<evidence type="ECO:0008006" key="4">
    <source>
        <dbReference type="Google" id="ProtNLM"/>
    </source>
</evidence>
<proteinExistence type="predicted"/>
<evidence type="ECO:0000256" key="1">
    <source>
        <dbReference type="SAM" id="SignalP"/>
    </source>
</evidence>
<dbReference type="EMBL" id="BDGG01000002">
    <property type="protein sequence ID" value="GAU94421.1"/>
    <property type="molecule type" value="Genomic_DNA"/>
</dbReference>
<keyword evidence="3" id="KW-1185">Reference proteome</keyword>
<name>A0A1D1UY93_RAMVA</name>